<dbReference type="Proteomes" id="UP000664601">
    <property type="component" value="Unassembled WGS sequence"/>
</dbReference>
<dbReference type="EMBL" id="JAFREM010000029">
    <property type="protein sequence ID" value="MBO1308096.1"/>
    <property type="molecule type" value="Genomic_DNA"/>
</dbReference>
<dbReference type="RefSeq" id="WP_207675082.1">
    <property type="nucleotide sequence ID" value="NZ_JAFREM010000029.1"/>
</dbReference>
<gene>
    <name evidence="2" type="ORF">JZO70_18110</name>
</gene>
<evidence type="ECO:0000259" key="1">
    <source>
        <dbReference type="PROSITE" id="PS51372"/>
    </source>
</evidence>
<evidence type="ECO:0000313" key="3">
    <source>
        <dbReference type="Proteomes" id="UP000664601"/>
    </source>
</evidence>
<accession>A0ABS3LEM6</accession>
<dbReference type="InterPro" id="IPR036634">
    <property type="entry name" value="PRD_sf"/>
</dbReference>
<organism evidence="2 3">
    <name type="scientific">Candidatus Enterococcus moelleringii</name>
    <dbReference type="NCBI Taxonomy" id="2815325"/>
    <lineage>
        <taxon>Bacteria</taxon>
        <taxon>Bacillati</taxon>
        <taxon>Bacillota</taxon>
        <taxon>Bacilli</taxon>
        <taxon>Lactobacillales</taxon>
        <taxon>Enterococcaceae</taxon>
        <taxon>Enterococcus</taxon>
    </lineage>
</organism>
<dbReference type="InterPro" id="IPR027417">
    <property type="entry name" value="P-loop_NTPase"/>
</dbReference>
<name>A0ABS3LEM6_9ENTE</name>
<keyword evidence="3" id="KW-1185">Reference proteome</keyword>
<reference evidence="2 3" key="1">
    <citation type="submission" date="2021-03" db="EMBL/GenBank/DDBJ databases">
        <title>Enterococcal diversity collection.</title>
        <authorList>
            <person name="Gilmore M.S."/>
            <person name="Schwartzman J."/>
            <person name="Van Tyne D."/>
            <person name="Martin M."/>
            <person name="Earl A.M."/>
            <person name="Manson A.L."/>
            <person name="Straub T."/>
            <person name="Salamzade R."/>
            <person name="Saavedra J."/>
            <person name="Lebreton F."/>
            <person name="Prichula J."/>
            <person name="Schaufler K."/>
            <person name="Gaca A."/>
            <person name="Sgardioli B."/>
            <person name="Wagenaar J."/>
            <person name="Strong T."/>
        </authorList>
    </citation>
    <scope>NUCLEOTIDE SEQUENCE [LARGE SCALE GENOMIC DNA]</scope>
    <source>
        <strain evidence="2 3">669A</strain>
    </source>
</reference>
<dbReference type="SUPFAM" id="SSF63520">
    <property type="entry name" value="PTS-regulatory domain, PRD"/>
    <property type="match status" value="1"/>
</dbReference>
<comment type="caution">
    <text evidence="2">The sequence shown here is derived from an EMBL/GenBank/DDBJ whole genome shotgun (WGS) entry which is preliminary data.</text>
</comment>
<proteinExistence type="predicted"/>
<dbReference type="PROSITE" id="PS51372">
    <property type="entry name" value="PRD_2"/>
    <property type="match status" value="1"/>
</dbReference>
<feature type="domain" description="PRD" evidence="1">
    <location>
        <begin position="671"/>
        <end position="771"/>
    </location>
</feature>
<dbReference type="Pfam" id="PF00874">
    <property type="entry name" value="PRD"/>
    <property type="match status" value="1"/>
</dbReference>
<dbReference type="SUPFAM" id="SSF52540">
    <property type="entry name" value="P-loop containing nucleoside triphosphate hydrolases"/>
    <property type="match status" value="1"/>
</dbReference>
<dbReference type="InterPro" id="IPR011608">
    <property type="entry name" value="PRD"/>
</dbReference>
<evidence type="ECO:0000313" key="2">
    <source>
        <dbReference type="EMBL" id="MBO1308096.1"/>
    </source>
</evidence>
<sequence length="771" mass="89793">MAKDERLLKKIEELTAEMVLKNNLKDSCADATNLSIDLHNDRSNISRKLNQLFRMNYLIKVNGRPTLYFSRKVLEETTKISHIPANFSSVAEFEYFLYNDHSEKLYVEDFTDLLKKVIGSGKNETLSETYRQLCLIHHYPNHKMNLLLEGERGTGKHFLLSTFEKTIRDSLKFVKEAQTIILDVYSNDEEKLNYLVQTLSLTSKDKVHLVSIEHLHVLSIANLEYFLNLILSLQTESKYLVQFVVTSETLSLEKKNLVKKYLPNCIRIPTFDERTLKEKMMFILNFLQQECDSLNQSFCVSKNILTCLLISSYKNNLTDLRNEIMYACANAYYNFTCFPTNSSMIDLQFSDLSDDLLNNIPDVTGEAERVKTVFKIIGESDLYFLVNIPQQSLALLESTRVETNLHLVSDQNIERRMTELVQQTLLSKEKSFVINNQNFDSRLFDFTNDILESFSIHIEKKLIQLLVHSIRQFRNSRSKKEYLLDFQRNNPVIDQAANTITEYLKDNYTNEKLDFFNSYIYCFLSMTNRYALDNVVVVFISQVEHVASSYKSFFAKKYSQLHFLSFYMENAYLDLTQESLLHYQTEILKQSKAAKIILITDIELLKQSGKQLFNKLPRLQIHYPLSLIKVEETCSLLLNTSKKVSNENNAASEKLSSKALLEYLNNSLIFLNPEKAFTLLTQVLTSICQKLDIDIDDELTLHFVNHAAFMVERTIRNETLPYKSKKESTEEYARIYQVVKTELELLNNVFAITIPQNELAFTSEIFYKYFV</sequence>
<protein>
    <submittedName>
        <fullName evidence="2">PRD domain-containing protein</fullName>
    </submittedName>
</protein>
<dbReference type="Gene3D" id="1.10.1790.10">
    <property type="entry name" value="PRD domain"/>
    <property type="match status" value="1"/>
</dbReference>